<evidence type="ECO:0000256" key="6">
    <source>
        <dbReference type="SAM" id="MobiDB-lite"/>
    </source>
</evidence>
<feature type="transmembrane region" description="Helical" evidence="7">
    <location>
        <begin position="175"/>
        <end position="194"/>
    </location>
</feature>
<evidence type="ECO:0000256" key="3">
    <source>
        <dbReference type="ARBA" id="ARBA00022692"/>
    </source>
</evidence>
<comment type="subcellular location">
    <subcellularLocation>
        <location evidence="1">Cell membrane</location>
        <topology evidence="1">Multi-pass membrane protein</topology>
    </subcellularLocation>
</comment>
<dbReference type="Pfam" id="PF03176">
    <property type="entry name" value="MMPL"/>
    <property type="match status" value="2"/>
</dbReference>
<organism evidence="9 10">
    <name type="scientific">Lentzea roselyniae</name>
    <dbReference type="NCBI Taxonomy" id="531940"/>
    <lineage>
        <taxon>Bacteria</taxon>
        <taxon>Bacillati</taxon>
        <taxon>Actinomycetota</taxon>
        <taxon>Actinomycetes</taxon>
        <taxon>Pseudonocardiales</taxon>
        <taxon>Pseudonocardiaceae</taxon>
        <taxon>Lentzea</taxon>
    </lineage>
</organism>
<dbReference type="SUPFAM" id="SSF82866">
    <property type="entry name" value="Multidrug efflux transporter AcrB transmembrane domain"/>
    <property type="match status" value="2"/>
</dbReference>
<dbReference type="PROSITE" id="PS50156">
    <property type="entry name" value="SSD"/>
    <property type="match status" value="1"/>
</dbReference>
<dbReference type="Gene3D" id="1.20.1640.10">
    <property type="entry name" value="Multidrug efflux transporter AcrB transmembrane domain"/>
    <property type="match status" value="2"/>
</dbReference>
<feature type="transmembrane region" description="Helical" evidence="7">
    <location>
        <begin position="227"/>
        <end position="251"/>
    </location>
</feature>
<dbReference type="PANTHER" id="PTHR33406:SF13">
    <property type="entry name" value="MEMBRANE PROTEIN YDFJ"/>
    <property type="match status" value="1"/>
</dbReference>
<feature type="transmembrane region" description="Helical" evidence="7">
    <location>
        <begin position="279"/>
        <end position="300"/>
    </location>
</feature>
<feature type="domain" description="SSD" evidence="8">
    <location>
        <begin position="198"/>
        <end position="329"/>
    </location>
</feature>
<keyword evidence="2" id="KW-1003">Cell membrane</keyword>
<feature type="transmembrane region" description="Helical" evidence="7">
    <location>
        <begin position="367"/>
        <end position="386"/>
    </location>
</feature>
<feature type="region of interest" description="Disordered" evidence="6">
    <location>
        <begin position="702"/>
        <end position="734"/>
    </location>
</feature>
<evidence type="ECO:0000256" key="2">
    <source>
        <dbReference type="ARBA" id="ARBA00022475"/>
    </source>
</evidence>
<dbReference type="InterPro" id="IPR004869">
    <property type="entry name" value="MMPL_dom"/>
</dbReference>
<evidence type="ECO:0000256" key="1">
    <source>
        <dbReference type="ARBA" id="ARBA00004651"/>
    </source>
</evidence>
<dbReference type="InterPro" id="IPR000731">
    <property type="entry name" value="SSD"/>
</dbReference>
<gene>
    <name evidence="9" type="ORF">GCM10022267_83410</name>
</gene>
<dbReference type="InterPro" id="IPR050545">
    <property type="entry name" value="Mycobact_MmpL"/>
</dbReference>
<evidence type="ECO:0000256" key="4">
    <source>
        <dbReference type="ARBA" id="ARBA00022989"/>
    </source>
</evidence>
<comment type="caution">
    <text evidence="9">The sequence shown here is derived from an EMBL/GenBank/DDBJ whole genome shotgun (WGS) entry which is preliminary data.</text>
</comment>
<feature type="transmembrane region" description="Helical" evidence="7">
    <location>
        <begin position="654"/>
        <end position="677"/>
    </location>
</feature>
<evidence type="ECO:0000259" key="8">
    <source>
        <dbReference type="PROSITE" id="PS50156"/>
    </source>
</evidence>
<feature type="compositionally biased region" description="Basic and acidic residues" evidence="6">
    <location>
        <begin position="706"/>
        <end position="725"/>
    </location>
</feature>
<feature type="transmembrane region" description="Helical" evidence="7">
    <location>
        <begin position="584"/>
        <end position="608"/>
    </location>
</feature>
<sequence>MFGRLGLAITRLRHAVLAVALGLAVLGAPGALSLPERLAHGGYLAADSESAQAIQAIRDRVGTGAVDVVVIYRHSRLHTIDDPAFRAGVERSLATAPAGVITSAMSYWTTQNPGLISEDFHAAAVVVMLAGADEDARAASYQQLRDGLVADGFELSYTGPVAVLEEVAERTTADVHRAGLITLPLIMLVLVVVFRGVVAALLPVLLGGLTTVVTLAVLRLVTEVTAINFAVLNAIVAIALAVGTDAALFVVSRFREELLRRPSPAAAIMPTMTTAGRTVFCSGIAISAIVSANLFFPLGFVRSLGIGAAIAAAVGAVLAVTVLPAMLVVLGPRVNALAFGRKRDALSLAEGGPRWARLARAVMRDPLPCAAVAIAVLLLLAVPFFHTRFATADETVLPEKASARIAATQLRSEFGVASMSAIQLTTTFANPLDGPAGERDLDQWRGRLLTVPGVETGMVVATRDRTAVIYLAAPAGGDTREVIRRLRALPAPPGGENLVGGEAAMSVDTIDRAFQRLGWALLYIAVMSFLLLAVALRSIVLPVKALVVNALSLGAAFGAVTWVFQDGHLAWLVGATPVPHIDLFLPVVLLTIVIALATDYELFLLCRVREEYDESGDNETAVAEGVRRSGPIITAAALVVCTVGVGFLSSDVLLLKELCVGMIVAIVLDATVVRLILVPAVMRLLGRANWWLPSFAGRGVPRRTHREPGRTSDGREQCDRQRRETVVPTGQRRR</sequence>
<name>A0ABP7CBP1_9PSEU</name>
<reference evidence="10" key="1">
    <citation type="journal article" date="2019" name="Int. J. Syst. Evol. Microbiol.">
        <title>The Global Catalogue of Microorganisms (GCM) 10K type strain sequencing project: providing services to taxonomists for standard genome sequencing and annotation.</title>
        <authorList>
            <consortium name="The Broad Institute Genomics Platform"/>
            <consortium name="The Broad Institute Genome Sequencing Center for Infectious Disease"/>
            <person name="Wu L."/>
            <person name="Ma J."/>
        </authorList>
    </citation>
    <scope>NUCLEOTIDE SEQUENCE [LARGE SCALE GENOMIC DNA]</scope>
    <source>
        <strain evidence="10">JCM 17494</strain>
    </source>
</reference>
<proteinExistence type="predicted"/>
<feature type="transmembrane region" description="Helical" evidence="7">
    <location>
        <begin position="543"/>
        <end position="564"/>
    </location>
</feature>
<dbReference type="EMBL" id="BAABBE010000045">
    <property type="protein sequence ID" value="GAA3683910.1"/>
    <property type="molecule type" value="Genomic_DNA"/>
</dbReference>
<evidence type="ECO:0000313" key="9">
    <source>
        <dbReference type="EMBL" id="GAA3683910.1"/>
    </source>
</evidence>
<keyword evidence="10" id="KW-1185">Reference proteome</keyword>
<feature type="transmembrane region" description="Helical" evidence="7">
    <location>
        <begin position="201"/>
        <end position="221"/>
    </location>
</feature>
<keyword evidence="3 7" id="KW-0812">Transmembrane</keyword>
<dbReference type="RefSeq" id="WP_346136506.1">
    <property type="nucleotide sequence ID" value="NZ_BAABBE010000045.1"/>
</dbReference>
<feature type="transmembrane region" description="Helical" evidence="7">
    <location>
        <begin position="629"/>
        <end position="648"/>
    </location>
</feature>
<evidence type="ECO:0000256" key="5">
    <source>
        <dbReference type="ARBA" id="ARBA00023136"/>
    </source>
</evidence>
<keyword evidence="4 7" id="KW-1133">Transmembrane helix</keyword>
<accession>A0ABP7CBP1</accession>
<evidence type="ECO:0000313" key="10">
    <source>
        <dbReference type="Proteomes" id="UP001500711"/>
    </source>
</evidence>
<keyword evidence="5 7" id="KW-0472">Membrane</keyword>
<evidence type="ECO:0000256" key="7">
    <source>
        <dbReference type="SAM" id="Phobius"/>
    </source>
</evidence>
<dbReference type="PANTHER" id="PTHR33406">
    <property type="entry name" value="MEMBRANE PROTEIN MJ1562-RELATED"/>
    <property type="match status" value="1"/>
</dbReference>
<feature type="transmembrane region" description="Helical" evidence="7">
    <location>
        <begin position="517"/>
        <end position="536"/>
    </location>
</feature>
<dbReference type="Proteomes" id="UP001500711">
    <property type="component" value="Unassembled WGS sequence"/>
</dbReference>
<feature type="transmembrane region" description="Helical" evidence="7">
    <location>
        <begin position="306"/>
        <end position="331"/>
    </location>
</feature>
<protein>
    <submittedName>
        <fullName evidence="9">MMPL family transporter</fullName>
    </submittedName>
</protein>